<accession>A0A1H6LJD1</accession>
<dbReference type="PANTHER" id="PTHR38009:SF1">
    <property type="entry name" value="CONSERVED HYPOTHETICAL PHAGE TAIL PROTEIN"/>
    <property type="match status" value="1"/>
</dbReference>
<dbReference type="STRING" id="1679444.PYTT_1292"/>
<dbReference type="EMBL" id="LT629973">
    <property type="protein sequence ID" value="SEH86371.1"/>
    <property type="molecule type" value="Genomic_DNA"/>
</dbReference>
<dbReference type="KEGG" id="agl:PYTT_1292"/>
<dbReference type="InterPro" id="IPR011747">
    <property type="entry name" value="CHP02241"/>
</dbReference>
<dbReference type="GO" id="GO:0005198">
    <property type="term" value="F:structural molecule activity"/>
    <property type="evidence" value="ECO:0007669"/>
    <property type="project" value="InterPro"/>
</dbReference>
<dbReference type="NCBIfam" id="TIGR02241">
    <property type="entry name" value="conserved hypothetical phage tail region protein"/>
    <property type="match status" value="1"/>
</dbReference>
<dbReference type="PANTHER" id="PTHR38009">
    <property type="entry name" value="CONSERVED HYPOTHETICAL PHAGE TAIL PROTEIN"/>
    <property type="match status" value="1"/>
</dbReference>
<proteinExistence type="predicted"/>
<organism evidence="1 2">
    <name type="scientific">Akkermansia glycaniphila</name>
    <dbReference type="NCBI Taxonomy" id="1679444"/>
    <lineage>
        <taxon>Bacteria</taxon>
        <taxon>Pseudomonadati</taxon>
        <taxon>Verrucomicrobiota</taxon>
        <taxon>Verrucomicrobiia</taxon>
        <taxon>Verrucomicrobiales</taxon>
        <taxon>Akkermansiaceae</taxon>
        <taxon>Akkermansia</taxon>
    </lineage>
</organism>
<sequence length="152" mass="17258">MSNEDWSYPLGFIFHAEFQWGSDHAAASFMEISGLDQEMVFQETQQQGDDGAWLKLPRQVKHGNLVLKRPLEPLSEKITEWVKSCLAFSRNGWINPSLLVITLCNERGEVAASWECSRAFPIKWGLSALDSQKSGLAIETLTLNYNILERKI</sequence>
<evidence type="ECO:0000313" key="1">
    <source>
        <dbReference type="EMBL" id="SEH86371.1"/>
    </source>
</evidence>
<dbReference type="Proteomes" id="UP000176204">
    <property type="component" value="Chromosome I"/>
</dbReference>
<dbReference type="RefSeq" id="WP_083076683.1">
    <property type="nucleotide sequence ID" value="NZ_LIGX01000022.1"/>
</dbReference>
<gene>
    <name evidence="1" type="ORF">PYTT_1292</name>
</gene>
<keyword evidence="2" id="KW-1185">Reference proteome</keyword>
<evidence type="ECO:0000313" key="2">
    <source>
        <dbReference type="Proteomes" id="UP000176204"/>
    </source>
</evidence>
<reference evidence="2" key="1">
    <citation type="submission" date="2016-09" db="EMBL/GenBank/DDBJ databases">
        <authorList>
            <person name="Koehorst J."/>
        </authorList>
    </citation>
    <scope>NUCLEOTIDE SEQUENCE [LARGE SCALE GENOMIC DNA]</scope>
</reference>
<name>A0A1H6LJD1_9BACT</name>
<dbReference type="Pfam" id="PF06841">
    <property type="entry name" value="Phage_T4_gp19"/>
    <property type="match status" value="1"/>
</dbReference>
<protein>
    <submittedName>
        <fullName evidence="1">T4-like virus tail tube protein gp19</fullName>
    </submittedName>
</protein>
<dbReference type="InterPro" id="IPR010667">
    <property type="entry name" value="Phage_T4_Gp19"/>
</dbReference>
<dbReference type="OrthoDB" id="9799891at2"/>
<dbReference type="AlphaFoldDB" id="A0A1H6LJD1"/>